<feature type="chain" id="PRO_5015075326" description="Lipoprotein" evidence="2">
    <location>
        <begin position="20"/>
        <end position="190"/>
    </location>
</feature>
<feature type="region of interest" description="Disordered" evidence="1">
    <location>
        <begin position="163"/>
        <end position="190"/>
    </location>
</feature>
<accession>A0A239N5J0</accession>
<evidence type="ECO:0000313" key="5">
    <source>
        <dbReference type="EMBL" id="QIE86221.1"/>
    </source>
</evidence>
<dbReference type="KEGG" id="pnt:G5B91_08060"/>
<evidence type="ECO:0008006" key="9">
    <source>
        <dbReference type="Google" id="ProtNLM"/>
    </source>
</evidence>
<evidence type="ECO:0000313" key="8">
    <source>
        <dbReference type="Proteomes" id="UP000608450"/>
    </source>
</evidence>
<keyword evidence="8" id="KW-1185">Reference proteome</keyword>
<feature type="compositionally biased region" description="Basic and acidic residues" evidence="1">
    <location>
        <begin position="164"/>
        <end position="173"/>
    </location>
</feature>
<dbReference type="EMBL" id="NJBA01000004">
    <property type="protein sequence ID" value="OWP50345.1"/>
    <property type="molecule type" value="Genomic_DNA"/>
</dbReference>
<dbReference type="Proteomes" id="UP000501063">
    <property type="component" value="Chromosome"/>
</dbReference>
<evidence type="ECO:0000256" key="1">
    <source>
        <dbReference type="SAM" id="MobiDB-lite"/>
    </source>
</evidence>
<dbReference type="PROSITE" id="PS51257">
    <property type="entry name" value="PROKAR_LIPOPROTEIN"/>
    <property type="match status" value="1"/>
</dbReference>
<sequence>MRAVVRSMLLLGACLTLSACGSLLPSERAEVQSPFLDYQDAQSRYNQVDPGKTTKSQLYALGFDPLSQGNAKMLSFIDVRLLFVQPNIPIDYLPDGLVTCLQAKDRCIGYAFDFNKTDSQRVGSFWADIFNFRKRRQVQGWSFRPVFVLIDDVVVHKTSNGEPNIRRMEDKKNPLGPLQGAGEYFSDQLK</sequence>
<evidence type="ECO:0000313" key="3">
    <source>
        <dbReference type="EMBL" id="MBG6291128.1"/>
    </source>
</evidence>
<proteinExistence type="predicted"/>
<dbReference type="EMBL" id="JADTFC010000100">
    <property type="protein sequence ID" value="MBG6291128.1"/>
    <property type="molecule type" value="Genomic_DNA"/>
</dbReference>
<reference evidence="4 6" key="1">
    <citation type="submission" date="2017-06" db="EMBL/GenBank/DDBJ databases">
        <title>Draft genome of Pseudomonas nitroreducens DF05.</title>
        <authorList>
            <person name="Iyer R."/>
        </authorList>
    </citation>
    <scope>NUCLEOTIDE SEQUENCE [LARGE SCALE GENOMIC DNA]</scope>
    <source>
        <strain evidence="4 6">DF05</strain>
    </source>
</reference>
<name>A0A239N5J0_PSENT</name>
<protein>
    <recommendedName>
        <fullName evidence="9">Lipoprotein</fullName>
    </recommendedName>
</protein>
<gene>
    <name evidence="4" type="ORF">CEG18_12410</name>
    <name evidence="5" type="ORF">G5B91_08060</name>
    <name evidence="3" type="ORF">I5I61_27035</name>
</gene>
<evidence type="ECO:0000313" key="4">
    <source>
        <dbReference type="EMBL" id="OWP50345.1"/>
    </source>
</evidence>
<dbReference type="eggNOG" id="ENOG5032TII">
    <property type="taxonomic scope" value="Bacteria"/>
</dbReference>
<feature type="signal peptide" evidence="2">
    <location>
        <begin position="1"/>
        <end position="19"/>
    </location>
</feature>
<dbReference type="AlphaFoldDB" id="A0A239N5J0"/>
<reference evidence="5 7" key="2">
    <citation type="submission" date="2020-02" db="EMBL/GenBank/DDBJ databases">
        <title>Integrative conjugative elements (ICEs) and plasmids drive adaptation of Pseudomonas nitroreducens strain HBP1 to wastewater environment.</title>
        <authorList>
            <person name="Sentchilo V."/>
            <person name="Carraro N."/>
            <person name="Bertelli C."/>
            <person name="van der Meer J.R."/>
        </authorList>
    </citation>
    <scope>NUCLEOTIDE SEQUENCE [LARGE SCALE GENOMIC DNA]</scope>
    <source>
        <strain evidence="5 7">HBP1</strain>
    </source>
</reference>
<dbReference type="RefSeq" id="WP_026078837.1">
    <property type="nucleotide sequence ID" value="NZ_CAMIIC010000042.1"/>
</dbReference>
<dbReference type="EMBL" id="CP049140">
    <property type="protein sequence ID" value="QIE86221.1"/>
    <property type="molecule type" value="Genomic_DNA"/>
</dbReference>
<evidence type="ECO:0000256" key="2">
    <source>
        <dbReference type="SAM" id="SignalP"/>
    </source>
</evidence>
<evidence type="ECO:0000313" key="6">
    <source>
        <dbReference type="Proteomes" id="UP000198145"/>
    </source>
</evidence>
<organism evidence="4 6">
    <name type="scientific">Pseudomonas nitroreducens</name>
    <dbReference type="NCBI Taxonomy" id="46680"/>
    <lineage>
        <taxon>Bacteria</taxon>
        <taxon>Pseudomonadati</taxon>
        <taxon>Pseudomonadota</taxon>
        <taxon>Gammaproteobacteria</taxon>
        <taxon>Pseudomonadales</taxon>
        <taxon>Pseudomonadaceae</taxon>
        <taxon>Pseudomonas</taxon>
    </lineage>
</organism>
<dbReference type="STRING" id="46680.GCA_000807755_03793"/>
<dbReference type="Proteomes" id="UP000608450">
    <property type="component" value="Unassembled WGS sequence"/>
</dbReference>
<evidence type="ECO:0000313" key="7">
    <source>
        <dbReference type="Proteomes" id="UP000501063"/>
    </source>
</evidence>
<dbReference type="GeneID" id="300411237"/>
<keyword evidence="2" id="KW-0732">Signal</keyword>
<reference evidence="3 8" key="3">
    <citation type="submission" date="2020-11" db="EMBL/GenBank/DDBJ databases">
        <title>Enhanced detection system for hospital associated transmission using whole genome sequencing surveillance.</title>
        <authorList>
            <person name="Harrison L.H."/>
            <person name="Van Tyne D."/>
            <person name="Marsh J.W."/>
            <person name="Griffith M.P."/>
            <person name="Snyder D.J."/>
            <person name="Cooper V.S."/>
            <person name="Mustapha M."/>
        </authorList>
    </citation>
    <scope>NUCLEOTIDE SEQUENCE [LARGE SCALE GENOMIC DNA]</scope>
    <source>
        <strain evidence="3 8">PSA00705</strain>
    </source>
</reference>
<dbReference type="Proteomes" id="UP000198145">
    <property type="component" value="Unassembled WGS sequence"/>
</dbReference>